<dbReference type="RefSeq" id="XP_034011640.1">
    <property type="nucleotide sequence ID" value="XM_034156143.1"/>
</dbReference>
<dbReference type="EMBL" id="SWFT01000105">
    <property type="protein sequence ID" value="KAA8901017.1"/>
    <property type="molecule type" value="Genomic_DNA"/>
</dbReference>
<organism evidence="1 2">
    <name type="scientific">Diutina rugosa</name>
    <name type="common">Yeast</name>
    <name type="synonym">Candida rugosa</name>
    <dbReference type="NCBI Taxonomy" id="5481"/>
    <lineage>
        <taxon>Eukaryota</taxon>
        <taxon>Fungi</taxon>
        <taxon>Dikarya</taxon>
        <taxon>Ascomycota</taxon>
        <taxon>Saccharomycotina</taxon>
        <taxon>Pichiomycetes</taxon>
        <taxon>Debaryomycetaceae</taxon>
        <taxon>Diutina</taxon>
    </lineage>
</organism>
<dbReference type="Proteomes" id="UP000449547">
    <property type="component" value="Unassembled WGS sequence"/>
</dbReference>
<proteinExistence type="predicted"/>
<dbReference type="GeneID" id="54782038"/>
<evidence type="ECO:0000313" key="1">
    <source>
        <dbReference type="EMBL" id="KAA8901017.1"/>
    </source>
</evidence>
<accession>A0A642UKZ2</accession>
<keyword evidence="2" id="KW-1185">Reference proteome</keyword>
<comment type="caution">
    <text evidence="1">The sequence shown here is derived from an EMBL/GenBank/DDBJ whole genome shotgun (WGS) entry which is preliminary data.</text>
</comment>
<dbReference type="OrthoDB" id="1879at2759"/>
<reference evidence="1 2" key="1">
    <citation type="submission" date="2019-07" db="EMBL/GenBank/DDBJ databases">
        <title>Genome assembly of two rare yeast pathogens: Diutina rugosa and Trichomonascus ciferrii.</title>
        <authorList>
            <person name="Mixao V."/>
            <person name="Saus E."/>
            <person name="Hansen A."/>
            <person name="Lass-Flor C."/>
            <person name="Gabaldon T."/>
        </authorList>
    </citation>
    <scope>NUCLEOTIDE SEQUENCE [LARGE SCALE GENOMIC DNA]</scope>
    <source>
        <strain evidence="1 2">CBS 613</strain>
    </source>
</reference>
<dbReference type="AlphaFoldDB" id="A0A642UKZ2"/>
<gene>
    <name evidence="1" type="ORF">DIURU_003387</name>
</gene>
<dbReference type="VEuPathDB" id="FungiDB:DIURU_003387"/>
<protein>
    <recommendedName>
        <fullName evidence="3">Intron-binding protein aquarius N-terminal domain-containing protein</fullName>
    </recommendedName>
</protein>
<dbReference type="OMA" id="VAWKFFH"/>
<evidence type="ECO:0008006" key="3">
    <source>
        <dbReference type="Google" id="ProtNLM"/>
    </source>
</evidence>
<evidence type="ECO:0000313" key="2">
    <source>
        <dbReference type="Proteomes" id="UP000449547"/>
    </source>
</evidence>
<sequence>MENDVSLLELKAVAQCPIKEAVPKVLQLVVDPISGRPSTKLIQWLVQHQWLRKLWKAYPVGGEQKDLDDFTRLILYLVVHGKDPIDPYINTSQFEPLVTRVKMSKGTPLVFRFLTLIHRETYVYDNISEWIGAIETESPDYVEELLLLLSVGNSSRHLMSLIKRTRVVARCRALHFKQSIYFLTEVLLYYLNIRSGVSEFEQFELLQSIVHSNFGERYAEFIVIASPQIWGHDNLRKFIESLTIQEKQTIIKDIERGGDCSMAPKLTESVMNEVIYAFVCIPFVSESSTVEPTRATELELFDRFGDPRLEEKINFILPFETAPLDETDYMIRTRVSLWQQSCFDLSRHLEAVLSRFFAFGASKYMFPVTHINKIVSEEYEIETPAPLRGKSFFLLLEVGPPDPHEELRRLRDWGLSLVRLCKVEPSDSRNVVFSCKNSDQVSGFERRVNWVVVMPPDLIGPDQIKFLETKEFAIPSVHEAEDVVESSIFANPQENNNLEPNVKRVKTGGIETSGTPHLQTEGVFQSIVHNKFTLVHEMSRFNTSDMIIERVLSEDLKHRTLVLTSSQQHVNSFSHNSRWIRYGSEQDLADWRDDLKKYRDLLKSRGLIGVPLVDVAAQWEAYVEKYSPKAPVAGSKRGASPEVTPEKEVVQHYPFSKDLSSFKEVVADYQVLFDAYVLIDLLKPLEHIKVDPWEYLFNQRNVIMSIDDYVRLSNDINDASYLSNRRLRGFDHVIVVNGLFFATPIACPAHEIQVTIIGGSQSDTVPICDISLDDSLVRPEFIVNPNVPMIPISRAFNPGFVETASVISCSGQIENAEYCVLLFQYMRLLKYPAHRITILVSTPRHQAIVKEILHNLCGEKVARDGDDFQYGWPAGVELNGDNRVRVNDYAIISLFDESNEDMEKAVEFSDPNVAKSMYMGRFGNYIVSPVGSSLMIQPGETFESVERKDVETNLIASKADMQSYIAELYKLVTNSG</sequence>
<name>A0A642UKZ2_DIURU</name>